<feature type="compositionally biased region" description="Polar residues" evidence="1">
    <location>
        <begin position="54"/>
        <end position="68"/>
    </location>
</feature>
<accession>A0ABQ2UNW9</accession>
<reference evidence="3" key="1">
    <citation type="journal article" date="2019" name="Int. J. Syst. Evol. Microbiol.">
        <title>The Global Catalogue of Microorganisms (GCM) 10K type strain sequencing project: providing services to taxonomists for standard genome sequencing and annotation.</title>
        <authorList>
            <consortium name="The Broad Institute Genomics Platform"/>
            <consortium name="The Broad Institute Genome Sequencing Center for Infectious Disease"/>
            <person name="Wu L."/>
            <person name="Ma J."/>
        </authorList>
    </citation>
    <scope>NUCLEOTIDE SEQUENCE [LARGE SCALE GENOMIC DNA]</scope>
    <source>
        <strain evidence="3">JCM 3296</strain>
    </source>
</reference>
<dbReference type="EMBL" id="BMRE01000019">
    <property type="protein sequence ID" value="GGU46860.1"/>
    <property type="molecule type" value="Genomic_DNA"/>
</dbReference>
<proteinExistence type="predicted"/>
<evidence type="ECO:0000256" key="1">
    <source>
        <dbReference type="SAM" id="MobiDB-lite"/>
    </source>
</evidence>
<sequence>MFELVVVVGLMFLAGTGVWAWSASLRDGKTSLRAGFDVGQASGSFELTRESEGTAPSNEVSDQPTQQPRIGRDSRARRRKNR</sequence>
<organism evidence="2 3">
    <name type="scientific">Lentzea flava</name>
    <dbReference type="NCBI Taxonomy" id="103732"/>
    <lineage>
        <taxon>Bacteria</taxon>
        <taxon>Bacillati</taxon>
        <taxon>Actinomycetota</taxon>
        <taxon>Actinomycetes</taxon>
        <taxon>Pseudonocardiales</taxon>
        <taxon>Pseudonocardiaceae</taxon>
        <taxon>Lentzea</taxon>
    </lineage>
</organism>
<keyword evidence="3" id="KW-1185">Reference proteome</keyword>
<dbReference type="Proteomes" id="UP000649573">
    <property type="component" value="Unassembled WGS sequence"/>
</dbReference>
<protein>
    <submittedName>
        <fullName evidence="2">Uncharacterized protein</fullName>
    </submittedName>
</protein>
<name>A0ABQ2UNW9_9PSEU</name>
<feature type="region of interest" description="Disordered" evidence="1">
    <location>
        <begin position="43"/>
        <end position="82"/>
    </location>
</feature>
<gene>
    <name evidence="2" type="ORF">GCM10010178_44120</name>
</gene>
<evidence type="ECO:0000313" key="2">
    <source>
        <dbReference type="EMBL" id="GGU46860.1"/>
    </source>
</evidence>
<comment type="caution">
    <text evidence="2">The sequence shown here is derived from an EMBL/GenBank/DDBJ whole genome shotgun (WGS) entry which is preliminary data.</text>
</comment>
<evidence type="ECO:0000313" key="3">
    <source>
        <dbReference type="Proteomes" id="UP000649573"/>
    </source>
</evidence>